<dbReference type="InterPro" id="IPR007110">
    <property type="entry name" value="Ig-like_dom"/>
</dbReference>
<dbReference type="InterPro" id="IPR000353">
    <property type="entry name" value="MHC_II_b_N"/>
</dbReference>
<protein>
    <submittedName>
        <fullName evidence="14">H-2 class II histocompatibility antigen, I-A beta chain</fullName>
    </submittedName>
</protein>
<evidence type="ECO:0000256" key="4">
    <source>
        <dbReference type="ARBA" id="ARBA00022859"/>
    </source>
</evidence>
<comment type="subcellular location">
    <subcellularLocation>
        <location evidence="1">Membrane</location>
        <topology evidence="1">Single-pass type I membrane protein</topology>
    </subcellularLocation>
</comment>
<keyword evidence="6" id="KW-1064">Adaptive immunity</keyword>
<keyword evidence="11" id="KW-0393">Immunoglobulin domain</keyword>
<dbReference type="InterPro" id="IPR001003">
    <property type="entry name" value="MHC_II_a_N"/>
</dbReference>
<dbReference type="SMART" id="SM00921">
    <property type="entry name" value="MHC_II_beta"/>
    <property type="match status" value="1"/>
</dbReference>
<feature type="domain" description="Ig-like" evidence="13">
    <location>
        <begin position="282"/>
        <end position="372"/>
    </location>
</feature>
<dbReference type="InterPro" id="IPR036179">
    <property type="entry name" value="Ig-like_dom_sf"/>
</dbReference>
<dbReference type="SMART" id="SM00407">
    <property type="entry name" value="IGc1"/>
    <property type="match status" value="2"/>
</dbReference>
<keyword evidence="5 12" id="KW-1133">Transmembrane helix</keyword>
<comment type="similarity">
    <text evidence="2">Belongs to the MHC class II family.</text>
</comment>
<dbReference type="InterPro" id="IPR003597">
    <property type="entry name" value="Ig_C1-set"/>
</dbReference>
<dbReference type="AlphaFoldDB" id="A0A834L349"/>
<dbReference type="EMBL" id="WKFB01000004">
    <property type="protein sequence ID" value="KAF6739751.1"/>
    <property type="molecule type" value="Genomic_DNA"/>
</dbReference>
<dbReference type="InterPro" id="IPR011162">
    <property type="entry name" value="MHC_I/II-like_Ag-recog"/>
</dbReference>
<dbReference type="InterPro" id="IPR013783">
    <property type="entry name" value="Ig-like_fold"/>
</dbReference>
<dbReference type="SUPFAM" id="SSF54452">
    <property type="entry name" value="MHC antigen-recognition domain"/>
    <property type="match status" value="2"/>
</dbReference>
<evidence type="ECO:0000256" key="6">
    <source>
        <dbReference type="ARBA" id="ARBA00023130"/>
    </source>
</evidence>
<dbReference type="Gene3D" id="3.10.320.10">
    <property type="entry name" value="Class II Histocompatibility Antigen, M Beta Chain, Chain B, domain 1"/>
    <property type="match status" value="2"/>
</dbReference>
<gene>
    <name evidence="14" type="ORF">FQA47_005022</name>
</gene>
<name>A0A834L349_ORYME</name>
<dbReference type="PANTHER" id="PTHR19944">
    <property type="entry name" value="MHC CLASS II-RELATED"/>
    <property type="match status" value="1"/>
</dbReference>
<dbReference type="InterPro" id="IPR050160">
    <property type="entry name" value="MHC/Immunoglobulin"/>
</dbReference>
<dbReference type="GO" id="GO:0002250">
    <property type="term" value="P:adaptive immune response"/>
    <property type="evidence" value="ECO:0007669"/>
    <property type="project" value="UniProtKB-KW"/>
</dbReference>
<dbReference type="InterPro" id="IPR014745">
    <property type="entry name" value="MHC_II_a/b_N"/>
</dbReference>
<keyword evidence="8" id="KW-1015">Disulfide bond</keyword>
<dbReference type="PROSITE" id="PS00290">
    <property type="entry name" value="IG_MHC"/>
    <property type="match status" value="1"/>
</dbReference>
<dbReference type="GO" id="GO:0002504">
    <property type="term" value="P:antigen processing and presentation of peptide or polysaccharide antigen via MHC class II"/>
    <property type="evidence" value="ECO:0007669"/>
    <property type="project" value="UniProtKB-KW"/>
</dbReference>
<feature type="domain" description="Ig-like" evidence="13">
    <location>
        <begin position="100"/>
        <end position="191"/>
    </location>
</feature>
<dbReference type="PROSITE" id="PS50835">
    <property type="entry name" value="IG_LIKE"/>
    <property type="match status" value="2"/>
</dbReference>
<keyword evidence="9" id="KW-0325">Glycoprotein</keyword>
<dbReference type="Pfam" id="PF00993">
    <property type="entry name" value="MHC_II_alpha"/>
    <property type="match status" value="1"/>
</dbReference>
<keyword evidence="10" id="KW-0491">MHC II</keyword>
<feature type="transmembrane region" description="Helical" evidence="12">
    <location>
        <begin position="384"/>
        <end position="405"/>
    </location>
</feature>
<dbReference type="InterPro" id="IPR003006">
    <property type="entry name" value="Ig/MHC_CS"/>
</dbReference>
<evidence type="ECO:0000313" key="15">
    <source>
        <dbReference type="Proteomes" id="UP000646548"/>
    </source>
</evidence>
<evidence type="ECO:0000256" key="9">
    <source>
        <dbReference type="ARBA" id="ARBA00023180"/>
    </source>
</evidence>
<evidence type="ECO:0000256" key="5">
    <source>
        <dbReference type="ARBA" id="ARBA00022989"/>
    </source>
</evidence>
<keyword evidence="3 12" id="KW-0812">Transmembrane</keyword>
<comment type="caution">
    <text evidence="14">The sequence shown here is derived from an EMBL/GenBank/DDBJ whole genome shotgun (WGS) entry which is preliminary data.</text>
</comment>
<evidence type="ECO:0000256" key="1">
    <source>
        <dbReference type="ARBA" id="ARBA00004479"/>
    </source>
</evidence>
<dbReference type="Proteomes" id="UP000646548">
    <property type="component" value="Unassembled WGS sequence"/>
</dbReference>
<proteinExistence type="inferred from homology"/>
<evidence type="ECO:0000256" key="3">
    <source>
        <dbReference type="ARBA" id="ARBA00022692"/>
    </source>
</evidence>
<keyword evidence="4" id="KW-0391">Immunity</keyword>
<evidence type="ECO:0000256" key="10">
    <source>
        <dbReference type="ARBA" id="ARBA00023182"/>
    </source>
</evidence>
<evidence type="ECO:0000256" key="8">
    <source>
        <dbReference type="ARBA" id="ARBA00023157"/>
    </source>
</evidence>
<evidence type="ECO:0000256" key="12">
    <source>
        <dbReference type="SAM" id="Phobius"/>
    </source>
</evidence>
<evidence type="ECO:0000256" key="7">
    <source>
        <dbReference type="ARBA" id="ARBA00023136"/>
    </source>
</evidence>
<evidence type="ECO:0000256" key="11">
    <source>
        <dbReference type="ARBA" id="ARBA00023319"/>
    </source>
</evidence>
<dbReference type="Pfam" id="PF07654">
    <property type="entry name" value="C1-set"/>
    <property type="match status" value="2"/>
</dbReference>
<reference evidence="14" key="1">
    <citation type="journal article" name="BMC Genomics">
        <title>Long-read sequencing and de novo genome assembly of marine medaka (Oryzias melastigma).</title>
        <authorList>
            <person name="Liang P."/>
            <person name="Saqib H.S.A."/>
            <person name="Ni X."/>
            <person name="Shen Y."/>
        </authorList>
    </citation>
    <scope>NUCLEOTIDE SEQUENCE</scope>
    <source>
        <strain evidence="14">Bigg-433</strain>
    </source>
</reference>
<organism evidence="14 15">
    <name type="scientific">Oryzias melastigma</name>
    <name type="common">Marine medaka</name>
    <dbReference type="NCBI Taxonomy" id="30732"/>
    <lineage>
        <taxon>Eukaryota</taxon>
        <taxon>Metazoa</taxon>
        <taxon>Chordata</taxon>
        <taxon>Craniata</taxon>
        <taxon>Vertebrata</taxon>
        <taxon>Euteleostomi</taxon>
        <taxon>Actinopterygii</taxon>
        <taxon>Neopterygii</taxon>
        <taxon>Teleostei</taxon>
        <taxon>Neoteleostei</taxon>
        <taxon>Acanthomorphata</taxon>
        <taxon>Ovalentaria</taxon>
        <taxon>Atherinomorphae</taxon>
        <taxon>Beloniformes</taxon>
        <taxon>Adrianichthyidae</taxon>
        <taxon>Oryziinae</taxon>
        <taxon>Oryzias</taxon>
    </lineage>
</organism>
<accession>A0A834L349</accession>
<dbReference type="GO" id="GO:0042613">
    <property type="term" value="C:MHC class II protein complex"/>
    <property type="evidence" value="ECO:0007669"/>
    <property type="project" value="UniProtKB-KW"/>
</dbReference>
<evidence type="ECO:0000313" key="14">
    <source>
        <dbReference type="EMBL" id="KAF6739751.1"/>
    </source>
</evidence>
<dbReference type="SMART" id="SM00920">
    <property type="entry name" value="MHC_II_alpha"/>
    <property type="match status" value="1"/>
</dbReference>
<keyword evidence="7 12" id="KW-0472">Membrane</keyword>
<evidence type="ECO:0000256" key="2">
    <source>
        <dbReference type="ARBA" id="ARBA00007394"/>
    </source>
</evidence>
<evidence type="ECO:0000259" key="13">
    <source>
        <dbReference type="PROSITE" id="PS50835"/>
    </source>
</evidence>
<dbReference type="Gene3D" id="2.60.40.10">
    <property type="entry name" value="Immunoglobulins"/>
    <property type="match status" value="2"/>
</dbReference>
<dbReference type="SUPFAM" id="SSF48726">
    <property type="entry name" value="Immunoglobulin"/>
    <property type="match status" value="2"/>
</dbReference>
<sequence length="410" mass="47161">MIWSFVASSQDKHELSYFVGSFRNGSSEALLEFDSDEVFYVDFERKTVVCTGPSSIKGKISEILQSLNLYNSARKNIAVTMALVEYFTAQTEEQEKIDPPEEMFLYTTAEVHSGVENTIICFVSGFYPPAIKVRWTKNGNPVSEGVSRSRYYPNKDQSFYHFSTLSFTPSETDVYSCTVEHPALESPRTVLWGAFYCHDVKKCQFTSSHDLVYLEQIYFNKVLMLQYNSTLEKFEGYTKKMMEIADDLNKSKRTLDYEKKCAEQCQIYVDFTLDFLPHLVEPSVRITPVERQGNGHQMLLVCSAYDFYPKQIKLTWLRNGEKVVNDVTSTEELSNRNGFYQIHSYLEYTPSPGEELTCMVEHASLKEPKYYNWEPTSGAERNKIAVGTSVLLFGFLIFVAGLLFYKRKSP</sequence>
<dbReference type="PANTHER" id="PTHR19944:SF99">
    <property type="entry name" value="HLA CLASS II HISTOCOMPATIBILITY ANTIGEN, DRB1 BETA CHAIN"/>
    <property type="match status" value="1"/>
</dbReference>